<keyword evidence="5 11" id="KW-0418">Kinase</keyword>
<evidence type="ECO:0000256" key="6">
    <source>
        <dbReference type="ARBA" id="ARBA00022840"/>
    </source>
</evidence>
<dbReference type="SUPFAM" id="SSF56112">
    <property type="entry name" value="Protein kinase-like (PK-like)"/>
    <property type="match status" value="1"/>
</dbReference>
<dbReference type="GO" id="GO:0004674">
    <property type="term" value="F:protein serine/threonine kinase activity"/>
    <property type="evidence" value="ECO:0007669"/>
    <property type="project" value="UniProtKB-KW"/>
</dbReference>
<gene>
    <name evidence="11" type="ORF">C1I98_12550</name>
</gene>
<dbReference type="PROSITE" id="PS50011">
    <property type="entry name" value="PROTEIN_KINASE_DOM"/>
    <property type="match status" value="1"/>
</dbReference>
<feature type="compositionally biased region" description="Low complexity" evidence="8">
    <location>
        <begin position="333"/>
        <end position="351"/>
    </location>
</feature>
<evidence type="ECO:0000256" key="8">
    <source>
        <dbReference type="SAM" id="MobiDB-lite"/>
    </source>
</evidence>
<dbReference type="PROSITE" id="PS00107">
    <property type="entry name" value="PROTEIN_KINASE_ATP"/>
    <property type="match status" value="1"/>
</dbReference>
<protein>
    <recommendedName>
        <fullName evidence="1">non-specific serine/threonine protein kinase</fullName>
        <ecNumber evidence="1">2.7.11.1</ecNumber>
    </recommendedName>
</protein>
<evidence type="ECO:0000313" key="11">
    <source>
        <dbReference type="EMBL" id="PZG48285.1"/>
    </source>
</evidence>
<feature type="domain" description="Protein kinase" evidence="10">
    <location>
        <begin position="15"/>
        <end position="269"/>
    </location>
</feature>
<keyword evidence="9" id="KW-1133">Transmembrane helix</keyword>
<dbReference type="PANTHER" id="PTHR43289">
    <property type="entry name" value="MITOGEN-ACTIVATED PROTEIN KINASE KINASE KINASE 20-RELATED"/>
    <property type="match status" value="1"/>
</dbReference>
<keyword evidence="9" id="KW-0812">Transmembrane</keyword>
<dbReference type="InterPro" id="IPR017441">
    <property type="entry name" value="Protein_kinase_ATP_BS"/>
</dbReference>
<dbReference type="EC" id="2.7.11.1" evidence="1"/>
<accession>A0A2W2H8J6</accession>
<evidence type="ECO:0000256" key="3">
    <source>
        <dbReference type="ARBA" id="ARBA00022679"/>
    </source>
</evidence>
<dbReference type="Proteomes" id="UP000248544">
    <property type="component" value="Unassembled WGS sequence"/>
</dbReference>
<evidence type="ECO:0000313" key="12">
    <source>
        <dbReference type="Proteomes" id="UP000248544"/>
    </source>
</evidence>
<evidence type="ECO:0000256" key="2">
    <source>
        <dbReference type="ARBA" id="ARBA00022527"/>
    </source>
</evidence>
<dbReference type="EMBL" id="POUA01000077">
    <property type="protein sequence ID" value="PZG48285.1"/>
    <property type="molecule type" value="Genomic_DNA"/>
</dbReference>
<evidence type="ECO:0000256" key="5">
    <source>
        <dbReference type="ARBA" id="ARBA00022777"/>
    </source>
</evidence>
<dbReference type="PANTHER" id="PTHR43289:SF6">
    <property type="entry name" value="SERINE_THREONINE-PROTEIN KINASE NEKL-3"/>
    <property type="match status" value="1"/>
</dbReference>
<dbReference type="PROSITE" id="PS00108">
    <property type="entry name" value="PROTEIN_KINASE_ST"/>
    <property type="match status" value="1"/>
</dbReference>
<evidence type="ECO:0000256" key="9">
    <source>
        <dbReference type="SAM" id="Phobius"/>
    </source>
</evidence>
<evidence type="ECO:0000256" key="1">
    <source>
        <dbReference type="ARBA" id="ARBA00012513"/>
    </source>
</evidence>
<evidence type="ECO:0000256" key="4">
    <source>
        <dbReference type="ARBA" id="ARBA00022741"/>
    </source>
</evidence>
<feature type="transmembrane region" description="Helical" evidence="9">
    <location>
        <begin position="296"/>
        <end position="318"/>
    </location>
</feature>
<proteinExistence type="predicted"/>
<keyword evidence="2 11" id="KW-0723">Serine/threonine-protein kinase</keyword>
<dbReference type="SMART" id="SM00220">
    <property type="entry name" value="S_TKc"/>
    <property type="match status" value="1"/>
</dbReference>
<sequence>MASPDDGERLIARRYRLSSALGQGGMGVVWHGHDTLLNRPIAIKEVVLPPGLPPIERERHLLRTTREARTAARLNHPGIVQIYDVVEEDGRPWIIMELVDAQPLDEIVRLTGPVPVRLLSDIGRQILSALTAAHQAGVLHRDVKPSNILVTEDGRAVLTDFGVATAEGDSSLTQTGMVAGSPSFLAPERASGGIGGAASDLWSFGATLYAGLMGRSPFERADTMETLNAILTEEAVYGRIPKIFHAVLRGLLERDPARRLTAEQADRMLADIQAAQRARDRVTGPPPRVPRPRSKVALAAGVAAVVLAAGAVVVWNGLPRGRGPAADAATSTGPRPVAAATAAPTSSAGPVGRQSATPHPPYARARRPLPIWTSPAGWSIAFPRGWRGSREGAHAEWLRRDGKAHLGVEMRKSAGDDPAKILRAAERLLTPYAREVTTLRRGSVAVPEGRAAEWEFTWTSGDASRAPWVAPGRVYHELRRAVVVDGTAYVLEWTMTSREWGKRRRLREEVFRSFAASEAAGAMGTPRAR</sequence>
<dbReference type="CDD" id="cd14014">
    <property type="entry name" value="STKc_PknB_like"/>
    <property type="match status" value="1"/>
</dbReference>
<feature type="binding site" evidence="7">
    <location>
        <position position="44"/>
    </location>
    <ligand>
        <name>ATP</name>
        <dbReference type="ChEBI" id="CHEBI:30616"/>
    </ligand>
</feature>
<dbReference type="AlphaFoldDB" id="A0A2W2H8J6"/>
<reference evidence="11 12" key="1">
    <citation type="submission" date="2018-01" db="EMBL/GenBank/DDBJ databases">
        <title>Draft genome sequence of Sphaerisporangium sp. 7K107.</title>
        <authorList>
            <person name="Sahin N."/>
            <person name="Saygin H."/>
            <person name="Ay H."/>
        </authorList>
    </citation>
    <scope>NUCLEOTIDE SEQUENCE [LARGE SCALE GENOMIC DNA]</scope>
    <source>
        <strain evidence="11 12">7K107</strain>
    </source>
</reference>
<dbReference type="Gene3D" id="1.10.510.10">
    <property type="entry name" value="Transferase(Phosphotransferase) domain 1"/>
    <property type="match status" value="1"/>
</dbReference>
<keyword evidence="12" id="KW-1185">Reference proteome</keyword>
<organism evidence="11 12">
    <name type="scientific">Spongiactinospora gelatinilytica</name>
    <dbReference type="NCBI Taxonomy" id="2666298"/>
    <lineage>
        <taxon>Bacteria</taxon>
        <taxon>Bacillati</taxon>
        <taxon>Actinomycetota</taxon>
        <taxon>Actinomycetes</taxon>
        <taxon>Streptosporangiales</taxon>
        <taxon>Streptosporangiaceae</taxon>
        <taxon>Spongiactinospora</taxon>
    </lineage>
</organism>
<feature type="region of interest" description="Disordered" evidence="8">
    <location>
        <begin position="320"/>
        <end position="367"/>
    </location>
</feature>
<keyword evidence="9" id="KW-0472">Membrane</keyword>
<comment type="caution">
    <text evidence="11">The sequence shown here is derived from an EMBL/GenBank/DDBJ whole genome shotgun (WGS) entry which is preliminary data.</text>
</comment>
<name>A0A2W2H8J6_9ACTN</name>
<dbReference type="Gene3D" id="3.30.200.20">
    <property type="entry name" value="Phosphorylase Kinase, domain 1"/>
    <property type="match status" value="1"/>
</dbReference>
<evidence type="ECO:0000259" key="10">
    <source>
        <dbReference type="PROSITE" id="PS50011"/>
    </source>
</evidence>
<keyword evidence="6 7" id="KW-0067">ATP-binding</keyword>
<keyword evidence="4 7" id="KW-0547">Nucleotide-binding</keyword>
<dbReference type="GO" id="GO:0005524">
    <property type="term" value="F:ATP binding"/>
    <property type="evidence" value="ECO:0007669"/>
    <property type="project" value="UniProtKB-UniRule"/>
</dbReference>
<evidence type="ECO:0000256" key="7">
    <source>
        <dbReference type="PROSITE-ProRule" id="PRU10141"/>
    </source>
</evidence>
<dbReference type="RefSeq" id="WP_111167347.1">
    <property type="nucleotide sequence ID" value="NZ_POUA01000077.1"/>
</dbReference>
<dbReference type="InterPro" id="IPR000719">
    <property type="entry name" value="Prot_kinase_dom"/>
</dbReference>
<keyword evidence="3" id="KW-0808">Transferase</keyword>
<dbReference type="Pfam" id="PF00069">
    <property type="entry name" value="Pkinase"/>
    <property type="match status" value="1"/>
</dbReference>
<dbReference type="InterPro" id="IPR008271">
    <property type="entry name" value="Ser/Thr_kinase_AS"/>
</dbReference>
<dbReference type="InterPro" id="IPR011009">
    <property type="entry name" value="Kinase-like_dom_sf"/>
</dbReference>